<dbReference type="HAMAP" id="MF_00451">
    <property type="entry name" value="NDP_kinase"/>
    <property type="match status" value="1"/>
</dbReference>
<dbReference type="GO" id="GO:0005524">
    <property type="term" value="F:ATP binding"/>
    <property type="evidence" value="ECO:0007669"/>
    <property type="project" value="UniProtKB-KW"/>
</dbReference>
<dbReference type="EC" id="2.7.4.6" evidence="9"/>
<dbReference type="PANTHER" id="PTHR11349">
    <property type="entry name" value="NUCLEOSIDE DIPHOSPHATE KINASE"/>
    <property type="match status" value="1"/>
</dbReference>
<evidence type="ECO:0000256" key="5">
    <source>
        <dbReference type="ARBA" id="ARBA00022777"/>
    </source>
</evidence>
<dbReference type="GO" id="GO:0004550">
    <property type="term" value="F:nucleoside diphosphate kinase activity"/>
    <property type="evidence" value="ECO:0007669"/>
    <property type="project" value="UniProtKB-EC"/>
</dbReference>
<feature type="binding site" evidence="7">
    <location>
        <position position="63"/>
    </location>
    <ligand>
        <name>ATP</name>
        <dbReference type="ChEBI" id="CHEBI:30616"/>
    </ligand>
</feature>
<feature type="binding site" evidence="7">
    <location>
        <position position="118"/>
    </location>
    <ligand>
        <name>ATP</name>
        <dbReference type="ChEBI" id="CHEBI:30616"/>
    </ligand>
</feature>
<evidence type="ECO:0000313" key="11">
    <source>
        <dbReference type="Proteomes" id="UP000694846"/>
    </source>
</evidence>
<dbReference type="InterPro" id="IPR023005">
    <property type="entry name" value="Nucleoside_diP_kinase_AS"/>
</dbReference>
<feature type="domain" description="Nucleoside diphosphate kinase-like" evidence="10">
    <location>
        <begin position="7"/>
        <end position="144"/>
    </location>
</feature>
<sequence length="157" mass="17521">MAADAYSERTFIMVKPDGVQRGLVGKIIKRFEEKGFKLVAMKFMWASEELLSKHYADLSSRPFFPGLVKYMSSGPVVPMVWEGLDVVKTGRFILGATDPKNSNPGTIRGDLCIQVGRNIIHGSDAVESANKEISLWFSEKEVVSWSRASDAWLYGEN</sequence>
<dbReference type="GO" id="GO:0006183">
    <property type="term" value="P:GTP biosynthetic process"/>
    <property type="evidence" value="ECO:0007669"/>
    <property type="project" value="InterPro"/>
</dbReference>
<dbReference type="PROSITE" id="PS00469">
    <property type="entry name" value="NDPK"/>
    <property type="match status" value="1"/>
</dbReference>
<dbReference type="CTD" id="43739"/>
<evidence type="ECO:0000256" key="1">
    <source>
        <dbReference type="ARBA" id="ARBA00001946"/>
    </source>
</evidence>
<dbReference type="SMART" id="SM00562">
    <property type="entry name" value="NDK"/>
    <property type="match status" value="1"/>
</dbReference>
<keyword evidence="11" id="KW-1185">Reference proteome</keyword>
<dbReference type="OrthoDB" id="2162449at2759"/>
<comment type="similarity">
    <text evidence="2 7 8">Belongs to the NDK family.</text>
</comment>
<dbReference type="Proteomes" id="UP000694846">
    <property type="component" value="Unplaced"/>
</dbReference>
<dbReference type="AlphaFoldDB" id="A0A8B8GSN5"/>
<evidence type="ECO:0000313" key="12">
    <source>
        <dbReference type="RefSeq" id="XP_025425650.1"/>
    </source>
</evidence>
<dbReference type="Gene3D" id="3.30.70.141">
    <property type="entry name" value="Nucleoside diphosphate kinase-like domain"/>
    <property type="match status" value="1"/>
</dbReference>
<feature type="binding site" evidence="7">
    <location>
        <position position="108"/>
    </location>
    <ligand>
        <name>ATP</name>
        <dbReference type="ChEBI" id="CHEBI:30616"/>
    </ligand>
</feature>
<feature type="binding site" evidence="7">
    <location>
        <position position="15"/>
    </location>
    <ligand>
        <name>ATP</name>
        <dbReference type="ChEBI" id="CHEBI:30616"/>
    </ligand>
</feature>
<dbReference type="RefSeq" id="XP_025425651.1">
    <property type="nucleotide sequence ID" value="XM_025569866.1"/>
</dbReference>
<evidence type="ECO:0000259" key="10">
    <source>
        <dbReference type="SMART" id="SM00562"/>
    </source>
</evidence>
<keyword evidence="5 9" id="KW-0418">Kinase</keyword>
<comment type="catalytic activity">
    <reaction evidence="9">
        <text>a 2'-deoxyribonucleoside 5'-diphosphate + ATP = a 2'-deoxyribonucleoside 5'-triphosphate + ADP</text>
        <dbReference type="Rhea" id="RHEA:44640"/>
        <dbReference type="ChEBI" id="CHEBI:30616"/>
        <dbReference type="ChEBI" id="CHEBI:61560"/>
        <dbReference type="ChEBI" id="CHEBI:73316"/>
        <dbReference type="ChEBI" id="CHEBI:456216"/>
        <dbReference type="EC" id="2.7.4.6"/>
    </reaction>
</comment>
<keyword evidence="4 9" id="KW-0547">Nucleotide-binding</keyword>
<comment type="cofactor">
    <cofactor evidence="1">
        <name>Mg(2+)</name>
        <dbReference type="ChEBI" id="CHEBI:18420"/>
    </cofactor>
</comment>
<evidence type="ECO:0000256" key="3">
    <source>
        <dbReference type="ARBA" id="ARBA00022679"/>
    </source>
</evidence>
<reference evidence="12 13" key="1">
    <citation type="submission" date="2025-04" db="UniProtKB">
        <authorList>
            <consortium name="RefSeq"/>
        </authorList>
    </citation>
    <scope>IDENTIFICATION</scope>
    <source>
        <tissue evidence="12 13">Whole body</tissue>
    </source>
</reference>
<evidence type="ECO:0000313" key="13">
    <source>
        <dbReference type="RefSeq" id="XP_025425651.1"/>
    </source>
</evidence>
<proteinExistence type="inferred from homology"/>
<accession>A0A8B8GSN5</accession>
<evidence type="ECO:0000256" key="2">
    <source>
        <dbReference type="ARBA" id="ARBA00008142"/>
    </source>
</evidence>
<dbReference type="CDD" id="cd04413">
    <property type="entry name" value="NDPk_I"/>
    <property type="match status" value="1"/>
</dbReference>
<evidence type="ECO:0000256" key="8">
    <source>
        <dbReference type="RuleBase" id="RU004011"/>
    </source>
</evidence>
<dbReference type="GO" id="GO:0006241">
    <property type="term" value="P:CTP biosynthetic process"/>
    <property type="evidence" value="ECO:0007669"/>
    <property type="project" value="InterPro"/>
</dbReference>
<feature type="active site" description="Pros-phosphohistidine intermediate" evidence="7">
    <location>
        <position position="121"/>
    </location>
</feature>
<keyword evidence="3 9" id="KW-0808">Transferase</keyword>
<dbReference type="InterPro" id="IPR036850">
    <property type="entry name" value="NDK-like_dom_sf"/>
</dbReference>
<evidence type="ECO:0000256" key="4">
    <source>
        <dbReference type="ARBA" id="ARBA00022741"/>
    </source>
</evidence>
<evidence type="ECO:0000256" key="6">
    <source>
        <dbReference type="ARBA" id="ARBA00022840"/>
    </source>
</evidence>
<dbReference type="PROSITE" id="PS51374">
    <property type="entry name" value="NDPK_LIKE"/>
    <property type="match status" value="1"/>
</dbReference>
<dbReference type="FunFam" id="3.30.70.141:FF:000002">
    <property type="entry name" value="Nucleoside diphosphate kinase"/>
    <property type="match status" value="1"/>
</dbReference>
<dbReference type="NCBIfam" id="NF001908">
    <property type="entry name" value="PRK00668.1"/>
    <property type="match status" value="1"/>
</dbReference>
<feature type="binding site" evidence="7">
    <location>
        <position position="91"/>
    </location>
    <ligand>
        <name>ATP</name>
        <dbReference type="ChEBI" id="CHEBI:30616"/>
    </ligand>
</feature>
<protein>
    <recommendedName>
        <fullName evidence="9">Nucleoside diphosphate kinase</fullName>
        <ecNumber evidence="9">2.7.4.6</ecNumber>
    </recommendedName>
</protein>
<dbReference type="SUPFAM" id="SSF54919">
    <property type="entry name" value="Nucleoside diphosphate kinase, NDK"/>
    <property type="match status" value="1"/>
</dbReference>
<name>A0A8B8GSN5_9HEMI</name>
<dbReference type="PRINTS" id="PR01243">
    <property type="entry name" value="NUCDPKINASE"/>
</dbReference>
<keyword evidence="6 9" id="KW-0067">ATP-binding</keyword>
<evidence type="ECO:0000256" key="7">
    <source>
        <dbReference type="PROSITE-ProRule" id="PRU00706"/>
    </source>
</evidence>
<dbReference type="InterPro" id="IPR034907">
    <property type="entry name" value="NDK-like_dom"/>
</dbReference>
<evidence type="ECO:0000256" key="9">
    <source>
        <dbReference type="RuleBase" id="RU004013"/>
    </source>
</evidence>
<feature type="binding site" evidence="7">
    <location>
        <position position="97"/>
    </location>
    <ligand>
        <name>ATP</name>
        <dbReference type="ChEBI" id="CHEBI:30616"/>
    </ligand>
</feature>
<dbReference type="GO" id="GO:0006228">
    <property type="term" value="P:UTP biosynthetic process"/>
    <property type="evidence" value="ECO:0007669"/>
    <property type="project" value="InterPro"/>
</dbReference>
<dbReference type="RefSeq" id="XP_025425650.1">
    <property type="nucleotide sequence ID" value="XM_025569865.1"/>
</dbReference>
<dbReference type="GeneID" id="112694415"/>
<dbReference type="Pfam" id="PF00334">
    <property type="entry name" value="NDK"/>
    <property type="match status" value="1"/>
</dbReference>
<gene>
    <name evidence="12 13" type="primary">LOC112694415</name>
</gene>
<dbReference type="InterPro" id="IPR001564">
    <property type="entry name" value="Nucleoside_diP_kinase"/>
</dbReference>
<organism evidence="11 13">
    <name type="scientific">Sipha flava</name>
    <name type="common">yellow sugarcane aphid</name>
    <dbReference type="NCBI Taxonomy" id="143950"/>
    <lineage>
        <taxon>Eukaryota</taxon>
        <taxon>Metazoa</taxon>
        <taxon>Ecdysozoa</taxon>
        <taxon>Arthropoda</taxon>
        <taxon>Hexapoda</taxon>
        <taxon>Insecta</taxon>
        <taxon>Pterygota</taxon>
        <taxon>Neoptera</taxon>
        <taxon>Paraneoptera</taxon>
        <taxon>Hemiptera</taxon>
        <taxon>Sternorrhyncha</taxon>
        <taxon>Aphidomorpha</taxon>
        <taxon>Aphidoidea</taxon>
        <taxon>Aphididae</taxon>
        <taxon>Sipha</taxon>
    </lineage>
</organism>